<evidence type="ECO:0000256" key="5">
    <source>
        <dbReference type="ARBA" id="ARBA00022729"/>
    </source>
</evidence>
<protein>
    <recommendedName>
        <fullName evidence="7">Epidermal patterning factor-like protein</fullName>
    </recommendedName>
</protein>
<evidence type="ECO:0000256" key="3">
    <source>
        <dbReference type="ARBA" id="ARBA00022473"/>
    </source>
</evidence>
<dbReference type="Proteomes" id="UP000327013">
    <property type="component" value="Chromosome 1"/>
</dbReference>
<evidence type="ECO:0000313" key="9">
    <source>
        <dbReference type="Proteomes" id="UP000327013"/>
    </source>
</evidence>
<reference evidence="8 9" key="1">
    <citation type="submission" date="2019-06" db="EMBL/GenBank/DDBJ databases">
        <title>A chromosomal-level reference genome of Carpinus fangiana (Coryloideae, Betulaceae).</title>
        <authorList>
            <person name="Yang X."/>
            <person name="Wang Z."/>
            <person name="Zhang L."/>
            <person name="Hao G."/>
            <person name="Liu J."/>
            <person name="Yang Y."/>
        </authorList>
    </citation>
    <scope>NUCLEOTIDE SEQUENCE [LARGE SCALE GENOMIC DNA]</scope>
    <source>
        <strain evidence="8">Cfa_2016G</strain>
        <tissue evidence="8">Leaf</tissue>
    </source>
</reference>
<evidence type="ECO:0000256" key="6">
    <source>
        <dbReference type="ARBA" id="ARBA00023157"/>
    </source>
</evidence>
<dbReference type="AlphaFoldDB" id="A0A5N6QJ77"/>
<evidence type="ECO:0000256" key="1">
    <source>
        <dbReference type="ARBA" id="ARBA00004613"/>
    </source>
</evidence>
<evidence type="ECO:0000256" key="4">
    <source>
        <dbReference type="ARBA" id="ARBA00022525"/>
    </source>
</evidence>
<keyword evidence="3 7" id="KW-0217">Developmental protein</keyword>
<name>A0A5N6QJ77_9ROSI</name>
<sequence>MLGKQTLLLDSTDQREGDWSCLAPVLIWPLEVSDLKGIVACLSVTSRPLDSHGAAPSQGQIPHFPQAACDSKQGLGCIEGEVNEKEDTYMWLNRLGSTPPSCRHKCEGCLPCYPIQTPTTADHIGVQYANYEPEGWKCKCGASFFNP</sequence>
<dbReference type="EMBL" id="CM017321">
    <property type="protein sequence ID" value="KAE7998521.1"/>
    <property type="molecule type" value="Genomic_DNA"/>
</dbReference>
<gene>
    <name evidence="8" type="ORF">FH972_003060</name>
</gene>
<dbReference type="OrthoDB" id="1843021at2759"/>
<evidence type="ECO:0000313" key="8">
    <source>
        <dbReference type="EMBL" id="KAE7998521.1"/>
    </source>
</evidence>
<dbReference type="InterPro" id="IPR039455">
    <property type="entry name" value="EPFL"/>
</dbReference>
<comment type="subcellular location">
    <subcellularLocation>
        <location evidence="1 7">Secreted</location>
    </subcellularLocation>
</comment>
<keyword evidence="5" id="KW-0732">Signal</keyword>
<dbReference type="GO" id="GO:0005576">
    <property type="term" value="C:extracellular region"/>
    <property type="evidence" value="ECO:0007669"/>
    <property type="project" value="UniProtKB-SubCell"/>
</dbReference>
<keyword evidence="4 7" id="KW-0964">Secreted</keyword>
<comment type="function">
    <text evidence="7">Controls stomatal patterning.</text>
</comment>
<dbReference type="GO" id="GO:0010052">
    <property type="term" value="P:guard cell differentiation"/>
    <property type="evidence" value="ECO:0007669"/>
    <property type="project" value="UniProtKB-UniRule"/>
</dbReference>
<accession>A0A5N6QJ77</accession>
<dbReference type="PANTHER" id="PTHR33109">
    <property type="entry name" value="EPIDERMAL PATTERNING FACTOR-LIKE PROTEIN 4"/>
    <property type="match status" value="1"/>
</dbReference>
<dbReference type="PANTHER" id="PTHR33109:SF3">
    <property type="entry name" value="EPIDERMAL PATTERNING FACTOR-LIKE PROTEIN"/>
    <property type="match status" value="1"/>
</dbReference>
<evidence type="ECO:0000256" key="2">
    <source>
        <dbReference type="ARBA" id="ARBA00008127"/>
    </source>
</evidence>
<comment type="similarity">
    <text evidence="2 7">Belongs to the plant cysteine rich small secretory peptide family. Epidermal patterning factor subfamily.</text>
</comment>
<evidence type="ECO:0000256" key="7">
    <source>
        <dbReference type="RuleBase" id="RU367102"/>
    </source>
</evidence>
<proteinExistence type="inferred from homology"/>
<keyword evidence="6" id="KW-1015">Disulfide bond</keyword>
<organism evidence="8 9">
    <name type="scientific">Carpinus fangiana</name>
    <dbReference type="NCBI Taxonomy" id="176857"/>
    <lineage>
        <taxon>Eukaryota</taxon>
        <taxon>Viridiplantae</taxon>
        <taxon>Streptophyta</taxon>
        <taxon>Embryophyta</taxon>
        <taxon>Tracheophyta</taxon>
        <taxon>Spermatophyta</taxon>
        <taxon>Magnoliopsida</taxon>
        <taxon>eudicotyledons</taxon>
        <taxon>Gunneridae</taxon>
        <taxon>Pentapetalae</taxon>
        <taxon>rosids</taxon>
        <taxon>fabids</taxon>
        <taxon>Fagales</taxon>
        <taxon>Betulaceae</taxon>
        <taxon>Carpinus</taxon>
    </lineage>
</organism>
<keyword evidence="9" id="KW-1185">Reference proteome</keyword>
<dbReference type="Pfam" id="PF17181">
    <property type="entry name" value="EPF"/>
    <property type="match status" value="1"/>
</dbReference>